<dbReference type="GO" id="GO:0005737">
    <property type="term" value="C:cytoplasm"/>
    <property type="evidence" value="ECO:0007669"/>
    <property type="project" value="TreeGrafter"/>
</dbReference>
<dbReference type="Gene3D" id="1.20.5.4820">
    <property type="match status" value="1"/>
</dbReference>
<dbReference type="EMBL" id="JACEEZ010026042">
    <property type="protein sequence ID" value="KAG0695254.1"/>
    <property type="molecule type" value="Genomic_DNA"/>
</dbReference>
<dbReference type="GO" id="GO:0016459">
    <property type="term" value="C:myosin complex"/>
    <property type="evidence" value="ECO:0007669"/>
    <property type="project" value="UniProtKB-KW"/>
</dbReference>
<keyword evidence="2" id="KW-0677">Repeat</keyword>
<dbReference type="GO" id="GO:0000146">
    <property type="term" value="F:microfilament motor activity"/>
    <property type="evidence" value="ECO:0007669"/>
    <property type="project" value="TreeGrafter"/>
</dbReference>
<dbReference type="Pfam" id="PF06017">
    <property type="entry name" value="Myosin_TH1"/>
    <property type="match status" value="1"/>
</dbReference>
<feature type="domain" description="Myosin motor" evidence="10">
    <location>
        <begin position="12"/>
        <end position="692"/>
    </location>
</feature>
<dbReference type="GO" id="GO:0005524">
    <property type="term" value="F:ATP binding"/>
    <property type="evidence" value="ECO:0007669"/>
    <property type="project" value="UniProtKB-UniRule"/>
</dbReference>
<keyword evidence="3 9" id="KW-0547">Nucleotide-binding</keyword>
<evidence type="ECO:0000313" key="13">
    <source>
        <dbReference type="Proteomes" id="UP000770661"/>
    </source>
</evidence>
<dbReference type="GO" id="GO:0005886">
    <property type="term" value="C:plasma membrane"/>
    <property type="evidence" value="ECO:0007669"/>
    <property type="project" value="TreeGrafter"/>
</dbReference>
<dbReference type="FunFam" id="3.40.850.10:FF:000101">
    <property type="entry name" value="Slow myosin heavy chain 2"/>
    <property type="match status" value="1"/>
</dbReference>
<reference evidence="12" key="1">
    <citation type="submission" date="2020-07" db="EMBL/GenBank/DDBJ databases">
        <title>The High-quality genome of the commercially important snow crab, Chionoecetes opilio.</title>
        <authorList>
            <person name="Jeong J.-H."/>
            <person name="Ryu S."/>
        </authorList>
    </citation>
    <scope>NUCLEOTIDE SEQUENCE</scope>
    <source>
        <strain evidence="12">MADBK_172401_WGS</strain>
        <tissue evidence="12">Digestive gland</tissue>
    </source>
</reference>
<dbReference type="GO" id="GO:0051015">
    <property type="term" value="F:actin filament binding"/>
    <property type="evidence" value="ECO:0007669"/>
    <property type="project" value="TreeGrafter"/>
</dbReference>
<feature type="binding site" evidence="9">
    <location>
        <begin position="105"/>
        <end position="112"/>
    </location>
    <ligand>
        <name>ATP</name>
        <dbReference type="ChEBI" id="CHEBI:30616"/>
    </ligand>
</feature>
<dbReference type="CDD" id="cd01378">
    <property type="entry name" value="MYSc_Myo1"/>
    <property type="match status" value="1"/>
</dbReference>
<comment type="similarity">
    <text evidence="1 9">Belongs to the TRAFAC class myosin-kinesin ATPase superfamily. Myosin family.</text>
</comment>
<comment type="caution">
    <text evidence="12">The sequence shown here is derived from an EMBL/GenBank/DDBJ whole genome shotgun (WGS) entry which is preliminary data.</text>
</comment>
<dbReference type="PROSITE" id="PS51456">
    <property type="entry name" value="MYOSIN_MOTOR"/>
    <property type="match status" value="1"/>
</dbReference>
<dbReference type="PROSITE" id="PS51757">
    <property type="entry name" value="TH1"/>
    <property type="match status" value="1"/>
</dbReference>
<dbReference type="GO" id="GO:0005546">
    <property type="term" value="F:phosphatidylinositol-4,5-bisphosphate binding"/>
    <property type="evidence" value="ECO:0007669"/>
    <property type="project" value="UniProtKB-ARBA"/>
</dbReference>
<dbReference type="InterPro" id="IPR036072">
    <property type="entry name" value="MYSc_Myo1"/>
</dbReference>
<proteinExistence type="inferred from homology"/>
<evidence type="ECO:0000313" key="12">
    <source>
        <dbReference type="EMBL" id="KAG0695254.1"/>
    </source>
</evidence>
<dbReference type="GO" id="GO:0006897">
    <property type="term" value="P:endocytosis"/>
    <property type="evidence" value="ECO:0007669"/>
    <property type="project" value="TreeGrafter"/>
</dbReference>
<dbReference type="Gene3D" id="1.20.120.720">
    <property type="entry name" value="Myosin VI head, motor domain, U50 subdomain"/>
    <property type="match status" value="1"/>
</dbReference>
<dbReference type="GO" id="GO:0009888">
    <property type="term" value="P:tissue development"/>
    <property type="evidence" value="ECO:0007669"/>
    <property type="project" value="UniProtKB-ARBA"/>
</dbReference>
<dbReference type="InterPro" id="IPR001609">
    <property type="entry name" value="Myosin_head_motor_dom-like"/>
</dbReference>
<keyword evidence="13" id="KW-1185">Reference proteome</keyword>
<evidence type="ECO:0000256" key="9">
    <source>
        <dbReference type="PROSITE-ProRule" id="PRU00782"/>
    </source>
</evidence>
<dbReference type="SMART" id="SM00242">
    <property type="entry name" value="MYSc"/>
    <property type="match status" value="1"/>
</dbReference>
<gene>
    <name evidence="12" type="primary">Myo61F</name>
    <name evidence="12" type="ORF">GWK47_026998</name>
</gene>
<keyword evidence="5" id="KW-0446">Lipid-binding</keyword>
<evidence type="ECO:0000256" key="1">
    <source>
        <dbReference type="ARBA" id="ARBA00008314"/>
    </source>
</evidence>
<dbReference type="OrthoDB" id="6108017at2759"/>
<keyword evidence="6 9" id="KW-0518">Myosin</keyword>
<dbReference type="Pfam" id="PF00063">
    <property type="entry name" value="Myosin_head"/>
    <property type="match status" value="1"/>
</dbReference>
<evidence type="ECO:0000256" key="2">
    <source>
        <dbReference type="ARBA" id="ARBA00022737"/>
    </source>
</evidence>
<evidence type="ECO:0000256" key="8">
    <source>
        <dbReference type="ARBA" id="ARBA00023203"/>
    </source>
</evidence>
<evidence type="ECO:0000256" key="5">
    <source>
        <dbReference type="ARBA" id="ARBA00023121"/>
    </source>
</evidence>
<dbReference type="Gene3D" id="1.20.58.530">
    <property type="match status" value="1"/>
</dbReference>
<evidence type="ECO:0000259" key="10">
    <source>
        <dbReference type="PROSITE" id="PS51456"/>
    </source>
</evidence>
<dbReference type="SUPFAM" id="SSF52540">
    <property type="entry name" value="P-loop containing nucleoside triphosphate hydrolases"/>
    <property type="match status" value="1"/>
</dbReference>
<protein>
    <submittedName>
        <fullName evidence="12">Myosin-IB</fullName>
    </submittedName>
</protein>
<feature type="region of interest" description="Actin-binding" evidence="9">
    <location>
        <begin position="569"/>
        <end position="591"/>
    </location>
</feature>
<dbReference type="Gene3D" id="1.10.10.820">
    <property type="match status" value="1"/>
</dbReference>
<evidence type="ECO:0000256" key="7">
    <source>
        <dbReference type="ARBA" id="ARBA00023175"/>
    </source>
</evidence>
<dbReference type="GO" id="GO:0030048">
    <property type="term" value="P:actin filament-based movement"/>
    <property type="evidence" value="ECO:0007669"/>
    <property type="project" value="TreeGrafter"/>
</dbReference>
<evidence type="ECO:0000256" key="4">
    <source>
        <dbReference type="ARBA" id="ARBA00022840"/>
    </source>
</evidence>
<keyword evidence="4 9" id="KW-0067">ATP-binding</keyword>
<dbReference type="GO" id="GO:0005902">
    <property type="term" value="C:microvillus"/>
    <property type="evidence" value="ECO:0007669"/>
    <property type="project" value="TreeGrafter"/>
</dbReference>
<accession>A0A8J8WD28</accession>
<sequence length="1061" mass="121979">MESVLDERERTGVPDAILLEDYLSEKVFIDNLKKRYKENLIYTYIGQVVVSVNPYKDLGIYTENHLEKYRNVNFYEVPPHVFAITENAYKAMIAEVADHCILISGESGAGKTEASKQVLRFLAATSLHRREMDRVRDRLLQSNPLLEAFGNAKTNRNDNSSRFGKYMDIEFNFKGDPVGGHILNYLLEKSRVVHQEIGERNFHVFYQLLAGAPSHLLEKLHLERNADSYFYLKQGKSGHVDSISDSGDFEAVQHALATLNFTDEEKESIWGILGAILHLGNVSFKGDDDGLAKVVDETHVNYCSKLLGCESQELLNALTHRTIEARGDVVTSPLHPEQAVYARDALAKSVYERVFDWLVERINQTLHNTEAGRKTLLGILDIYGFEIFDRNGFEQFCINYCNEKLQQVFIELTLRSEQDEYRREGIEWEQVEYFDNKIICDLVEEKHKGIISLLDEECLRPGEATDATFLAKMNSHLAKHKHYFSYDTSVNNKVKKTINKDEFRLRHYAGDVAYRVQGFLDKNNDLLFRDLKEVMTHTSNLILTAVFPKEELGRKKRPDTAATQFKNSLGGLMNILMNKEPSYIRCIKPNDEKRSYHFNEERVSHQVKYLGLMENLRVRRAGFAYRRQYEVFLHRYKSLCPATWPSYKGQAKDGVHSIVKHLKYSPEDYRMGRSKLFIRLPRTLFKTEDALQARKAELATKIKAKWKAFVYQRRYQKMRAAVTVLTKHWRRIAAKKVLARRKWAAGVIRAFVKGFITRNQAVNSTNARFQQLVKCEYLVRLSKALPQHVLNRKWPQPPSSCKEASKVLWDLHRTYLARKYVRALPPEKRVMFEEKVLAEQLFRGQKASYPLVLPKWFVASRLDPASESLMKTAFEGIIKTSGEKTKYSVPCTKYDRHGYKPRERLLVLTTGALYLLEAKENKLKQKHRLSLKEIQGIHVSPNNDNLILIQIPPENAKKDKGDLIINVPNVIEAVTKLVSVSDNTEMLKIAATDSIGHTMKNGKQGTIVLNSGASVTTINKNKEGKLLVLFASYWMMVCLERTMLDAAELVGRDQAAIDVAW</sequence>
<dbReference type="PRINTS" id="PR00193">
    <property type="entry name" value="MYOSINHEAVY"/>
</dbReference>
<keyword evidence="8 9" id="KW-0009">Actin-binding</keyword>
<dbReference type="InterPro" id="IPR036961">
    <property type="entry name" value="Kinesin_motor_dom_sf"/>
</dbReference>
<keyword evidence="7 9" id="KW-0505">Motor protein</keyword>
<evidence type="ECO:0000259" key="11">
    <source>
        <dbReference type="PROSITE" id="PS51757"/>
    </source>
</evidence>
<dbReference type="Gene3D" id="3.40.850.10">
    <property type="entry name" value="Kinesin motor domain"/>
    <property type="match status" value="1"/>
</dbReference>
<dbReference type="InterPro" id="IPR010926">
    <property type="entry name" value="Myosin_TH1"/>
</dbReference>
<name>A0A8J8WD28_CHIOP</name>
<dbReference type="PANTHER" id="PTHR13140:SF679">
    <property type="entry name" value="UNCONVENTIONAL MYOSIN IC"/>
    <property type="match status" value="1"/>
</dbReference>
<feature type="domain" description="TH1" evidence="11">
    <location>
        <begin position="846"/>
        <end position="1032"/>
    </location>
</feature>
<dbReference type="GO" id="GO:0007015">
    <property type="term" value="P:actin filament organization"/>
    <property type="evidence" value="ECO:0007669"/>
    <property type="project" value="TreeGrafter"/>
</dbReference>
<dbReference type="PANTHER" id="PTHR13140">
    <property type="entry name" value="MYOSIN"/>
    <property type="match status" value="1"/>
</dbReference>
<dbReference type="FunFam" id="1.20.58.530:FF:000004">
    <property type="entry name" value="Unconventional myosin ID"/>
    <property type="match status" value="1"/>
</dbReference>
<organism evidence="12 13">
    <name type="scientific">Chionoecetes opilio</name>
    <name type="common">Atlantic snow crab</name>
    <name type="synonym">Cancer opilio</name>
    <dbReference type="NCBI Taxonomy" id="41210"/>
    <lineage>
        <taxon>Eukaryota</taxon>
        <taxon>Metazoa</taxon>
        <taxon>Ecdysozoa</taxon>
        <taxon>Arthropoda</taxon>
        <taxon>Crustacea</taxon>
        <taxon>Multicrustacea</taxon>
        <taxon>Malacostraca</taxon>
        <taxon>Eumalacostraca</taxon>
        <taxon>Eucarida</taxon>
        <taxon>Decapoda</taxon>
        <taxon>Pleocyemata</taxon>
        <taxon>Brachyura</taxon>
        <taxon>Eubrachyura</taxon>
        <taxon>Majoidea</taxon>
        <taxon>Majidae</taxon>
        <taxon>Chionoecetes</taxon>
    </lineage>
</organism>
<dbReference type="InterPro" id="IPR027417">
    <property type="entry name" value="P-loop_NTPase"/>
</dbReference>
<dbReference type="FunFam" id="1.10.10.820:FF:000001">
    <property type="entry name" value="Myosin heavy chain"/>
    <property type="match status" value="1"/>
</dbReference>
<evidence type="ECO:0000256" key="6">
    <source>
        <dbReference type="ARBA" id="ARBA00023123"/>
    </source>
</evidence>
<dbReference type="GO" id="GO:0007368">
    <property type="term" value="P:determination of left/right symmetry"/>
    <property type="evidence" value="ECO:0007669"/>
    <property type="project" value="UniProtKB-ARBA"/>
</dbReference>
<dbReference type="Proteomes" id="UP000770661">
    <property type="component" value="Unassembled WGS sequence"/>
</dbReference>
<evidence type="ECO:0000256" key="3">
    <source>
        <dbReference type="ARBA" id="ARBA00022741"/>
    </source>
</evidence>
<dbReference type="AlphaFoldDB" id="A0A8J8WD28"/>